<organism evidence="2 3">
    <name type="scientific">Loktanella gaetbuli</name>
    <dbReference type="NCBI Taxonomy" id="2881335"/>
    <lineage>
        <taxon>Bacteria</taxon>
        <taxon>Pseudomonadati</taxon>
        <taxon>Pseudomonadota</taxon>
        <taxon>Alphaproteobacteria</taxon>
        <taxon>Rhodobacterales</taxon>
        <taxon>Roseobacteraceae</taxon>
        <taxon>Loktanella</taxon>
    </lineage>
</organism>
<dbReference type="PANTHER" id="PTHR46438">
    <property type="entry name" value="ALPHA/BETA-HYDROLASES SUPERFAMILY PROTEIN"/>
    <property type="match status" value="1"/>
</dbReference>
<reference evidence="2" key="1">
    <citation type="submission" date="2021-10" db="EMBL/GenBank/DDBJ databases">
        <title>Loktanella gaetbuli sp. nov., isolated from a tidal flat.</title>
        <authorList>
            <person name="Park S."/>
            <person name="Yoon J.-H."/>
        </authorList>
    </citation>
    <scope>NUCLEOTIDE SEQUENCE</scope>
    <source>
        <strain evidence="2">TSTF-M6</strain>
    </source>
</reference>
<keyword evidence="2" id="KW-0378">Hydrolase</keyword>
<proteinExistence type="predicted"/>
<comment type="caution">
    <text evidence="2">The sequence shown here is derived from an EMBL/GenBank/DDBJ whole genome shotgun (WGS) entry which is preliminary data.</text>
</comment>
<dbReference type="NCBIfam" id="TIGR03056">
    <property type="entry name" value="bchO_mg_che_rel"/>
    <property type="match status" value="1"/>
</dbReference>
<dbReference type="InterPro" id="IPR029058">
    <property type="entry name" value="AB_hydrolase_fold"/>
</dbReference>
<keyword evidence="3" id="KW-1185">Reference proteome</keyword>
<dbReference type="Gene3D" id="3.40.50.1820">
    <property type="entry name" value="alpha/beta hydrolase"/>
    <property type="match status" value="1"/>
</dbReference>
<gene>
    <name evidence="2" type="ORF">LGQ03_06935</name>
</gene>
<dbReference type="PANTHER" id="PTHR46438:SF11">
    <property type="entry name" value="LIPASE-RELATED"/>
    <property type="match status" value="1"/>
</dbReference>
<dbReference type="GO" id="GO:0016787">
    <property type="term" value="F:hydrolase activity"/>
    <property type="evidence" value="ECO:0007669"/>
    <property type="project" value="UniProtKB-KW"/>
</dbReference>
<dbReference type="RefSeq" id="WP_226747809.1">
    <property type="nucleotide sequence ID" value="NZ_JAJATZ010000003.1"/>
</dbReference>
<dbReference type="InterPro" id="IPR017497">
    <property type="entry name" value="BchO"/>
</dbReference>
<dbReference type="PRINTS" id="PR00111">
    <property type="entry name" value="ABHYDROLASE"/>
</dbReference>
<protein>
    <submittedName>
        <fullName evidence="2">Alpha/beta fold hydrolase</fullName>
    </submittedName>
</protein>
<evidence type="ECO:0000313" key="2">
    <source>
        <dbReference type="EMBL" id="MCB5198970.1"/>
    </source>
</evidence>
<name>A0ABS8BT98_9RHOB</name>
<evidence type="ECO:0000259" key="1">
    <source>
        <dbReference type="Pfam" id="PF00561"/>
    </source>
</evidence>
<dbReference type="EMBL" id="JAJATZ010000003">
    <property type="protein sequence ID" value="MCB5198970.1"/>
    <property type="molecule type" value="Genomic_DNA"/>
</dbReference>
<sequence>MRWPPPPNWPMADVSRRIVSGPHRWHVQEAGTGPTVLLLHGSGGATQSWRGVFPLLAADFHVVAIDMPGQGFTTGARDRSSVTDTATDLAALCAQEGWTPDLLVGHSAGVPIALQLVLNGMRPARGVLGINAALQTFDGVAGWLFPVLAKALAAAPFTAPLFAATTTEGRVRRLLEGTGSQIGPEGQRLYLALASDTDHVSGTLAQMAQWNLETLSQALPQVDIPVLLLIGDNDPAVPPSVSLRASARMPQAETRSLGPLGHLAHEEDPDSIARIIRVIFQ</sequence>
<dbReference type="Proteomes" id="UP001138961">
    <property type="component" value="Unassembled WGS sequence"/>
</dbReference>
<dbReference type="InterPro" id="IPR000073">
    <property type="entry name" value="AB_hydrolase_1"/>
</dbReference>
<feature type="domain" description="AB hydrolase-1" evidence="1">
    <location>
        <begin position="34"/>
        <end position="269"/>
    </location>
</feature>
<dbReference type="Pfam" id="PF00561">
    <property type="entry name" value="Abhydrolase_1"/>
    <property type="match status" value="1"/>
</dbReference>
<dbReference type="SUPFAM" id="SSF53474">
    <property type="entry name" value="alpha/beta-Hydrolases"/>
    <property type="match status" value="1"/>
</dbReference>
<accession>A0ABS8BT98</accession>
<evidence type="ECO:0000313" key="3">
    <source>
        <dbReference type="Proteomes" id="UP001138961"/>
    </source>
</evidence>